<dbReference type="Gene3D" id="3.10.20.30">
    <property type="match status" value="1"/>
</dbReference>
<dbReference type="RefSeq" id="WP_343854579.1">
    <property type="nucleotide sequence ID" value="NZ_BAAAFI010000048.1"/>
</dbReference>
<evidence type="ECO:0000313" key="8">
    <source>
        <dbReference type="Proteomes" id="UP001500469"/>
    </source>
</evidence>
<gene>
    <name evidence="7" type="ORF">GCM10009119_39280</name>
</gene>
<dbReference type="InterPro" id="IPR002888">
    <property type="entry name" value="2Fe-2S-bd"/>
</dbReference>
<dbReference type="PANTHER" id="PTHR44379">
    <property type="entry name" value="OXIDOREDUCTASE WITH IRON-SULFUR SUBUNIT"/>
    <property type="match status" value="1"/>
</dbReference>
<keyword evidence="2" id="KW-0479">Metal-binding</keyword>
<keyword evidence="1" id="KW-0001">2Fe-2S</keyword>
<keyword evidence="4" id="KW-0408">Iron</keyword>
<dbReference type="InterPro" id="IPR036010">
    <property type="entry name" value="2Fe-2S_ferredoxin-like_sf"/>
</dbReference>
<dbReference type="PANTHER" id="PTHR44379:SF2">
    <property type="entry name" value="BLR6218 PROTEIN"/>
    <property type="match status" value="1"/>
</dbReference>
<name>A0ABN1N5F4_9BACT</name>
<evidence type="ECO:0000256" key="4">
    <source>
        <dbReference type="ARBA" id="ARBA00023004"/>
    </source>
</evidence>
<comment type="caution">
    <text evidence="7">The sequence shown here is derived from an EMBL/GenBank/DDBJ whole genome shotgun (WGS) entry which is preliminary data.</text>
</comment>
<keyword evidence="8" id="KW-1185">Reference proteome</keyword>
<evidence type="ECO:0000256" key="2">
    <source>
        <dbReference type="ARBA" id="ARBA00022723"/>
    </source>
</evidence>
<dbReference type="Pfam" id="PF00111">
    <property type="entry name" value="Fer2"/>
    <property type="match status" value="1"/>
</dbReference>
<accession>A0ABN1N5F4</accession>
<evidence type="ECO:0000256" key="3">
    <source>
        <dbReference type="ARBA" id="ARBA00023002"/>
    </source>
</evidence>
<evidence type="ECO:0000259" key="6">
    <source>
        <dbReference type="PROSITE" id="PS51085"/>
    </source>
</evidence>
<dbReference type="Pfam" id="PF01799">
    <property type="entry name" value="Fer2_2"/>
    <property type="match status" value="1"/>
</dbReference>
<protein>
    <submittedName>
        <fullName evidence="7">(2Fe-2S)-binding protein</fullName>
    </submittedName>
</protein>
<dbReference type="EMBL" id="BAAAFI010000048">
    <property type="protein sequence ID" value="GAA0880958.1"/>
    <property type="molecule type" value="Genomic_DNA"/>
</dbReference>
<dbReference type="PROSITE" id="PS00197">
    <property type="entry name" value="2FE2S_FER_1"/>
    <property type="match status" value="1"/>
</dbReference>
<sequence>MALFNLTINGKSKEVDVDPNTPMLWVLRDHLDLVGTKFGCGIAQCGACTIHMDGNAVRSCQLPVSAAADAKITTIEGLSEDGDHPVQKAWMEHDVPQCGYCQAGQIMSAAALLAQNPSPSDTDIDNAMNGNICRCGTYTRIKAAIHTASQNL</sequence>
<evidence type="ECO:0000256" key="5">
    <source>
        <dbReference type="ARBA" id="ARBA00023014"/>
    </source>
</evidence>
<dbReference type="CDD" id="cd00207">
    <property type="entry name" value="fer2"/>
    <property type="match status" value="1"/>
</dbReference>
<evidence type="ECO:0000313" key="7">
    <source>
        <dbReference type="EMBL" id="GAA0880958.1"/>
    </source>
</evidence>
<dbReference type="InterPro" id="IPR036884">
    <property type="entry name" value="2Fe-2S-bd_dom_sf"/>
</dbReference>
<dbReference type="InterPro" id="IPR006058">
    <property type="entry name" value="2Fe2S_fd_BS"/>
</dbReference>
<dbReference type="PROSITE" id="PS51085">
    <property type="entry name" value="2FE2S_FER_2"/>
    <property type="match status" value="1"/>
</dbReference>
<dbReference type="InterPro" id="IPR001041">
    <property type="entry name" value="2Fe-2S_ferredoxin-type"/>
</dbReference>
<evidence type="ECO:0000256" key="1">
    <source>
        <dbReference type="ARBA" id="ARBA00022714"/>
    </source>
</evidence>
<feature type="domain" description="2Fe-2S ferredoxin-type" evidence="6">
    <location>
        <begin position="2"/>
        <end position="78"/>
    </location>
</feature>
<keyword evidence="5" id="KW-0411">Iron-sulfur</keyword>
<proteinExistence type="predicted"/>
<dbReference type="InterPro" id="IPR051452">
    <property type="entry name" value="Diverse_Oxidoreductases"/>
</dbReference>
<dbReference type="Gene3D" id="1.10.150.120">
    <property type="entry name" value="[2Fe-2S]-binding domain"/>
    <property type="match status" value="1"/>
</dbReference>
<dbReference type="SUPFAM" id="SSF54292">
    <property type="entry name" value="2Fe-2S ferredoxin-like"/>
    <property type="match status" value="1"/>
</dbReference>
<dbReference type="SUPFAM" id="SSF47741">
    <property type="entry name" value="CO dehydrogenase ISP C-domain like"/>
    <property type="match status" value="1"/>
</dbReference>
<organism evidence="7 8">
    <name type="scientific">Algoriphagus jejuensis</name>
    <dbReference type="NCBI Taxonomy" id="419934"/>
    <lineage>
        <taxon>Bacteria</taxon>
        <taxon>Pseudomonadati</taxon>
        <taxon>Bacteroidota</taxon>
        <taxon>Cytophagia</taxon>
        <taxon>Cytophagales</taxon>
        <taxon>Cyclobacteriaceae</taxon>
        <taxon>Algoriphagus</taxon>
    </lineage>
</organism>
<keyword evidence="3" id="KW-0560">Oxidoreductase</keyword>
<dbReference type="Proteomes" id="UP001500469">
    <property type="component" value="Unassembled WGS sequence"/>
</dbReference>
<reference evidence="7 8" key="1">
    <citation type="journal article" date="2019" name="Int. J. Syst. Evol. Microbiol.">
        <title>The Global Catalogue of Microorganisms (GCM) 10K type strain sequencing project: providing services to taxonomists for standard genome sequencing and annotation.</title>
        <authorList>
            <consortium name="The Broad Institute Genomics Platform"/>
            <consortium name="The Broad Institute Genome Sequencing Center for Infectious Disease"/>
            <person name="Wu L."/>
            <person name="Ma J."/>
        </authorList>
    </citation>
    <scope>NUCLEOTIDE SEQUENCE [LARGE SCALE GENOMIC DNA]</scope>
    <source>
        <strain evidence="7 8">JCM 16112</strain>
    </source>
</reference>
<dbReference type="InterPro" id="IPR012675">
    <property type="entry name" value="Beta-grasp_dom_sf"/>
</dbReference>